<dbReference type="InterPro" id="IPR010598">
    <property type="entry name" value="C5-epim_C"/>
</dbReference>
<proteinExistence type="inferred from homology"/>
<evidence type="ECO:0000256" key="5">
    <source>
        <dbReference type="ARBA" id="ARBA00005584"/>
    </source>
</evidence>
<evidence type="ECO:0000256" key="9">
    <source>
        <dbReference type="ARBA" id="ARBA00022989"/>
    </source>
</evidence>
<dbReference type="EC" id="5.1.3.17" evidence="6"/>
<dbReference type="GO" id="GO:0047464">
    <property type="term" value="F:heparosan-N-sulfate-glucuronate 5-epimerase activity"/>
    <property type="evidence" value="ECO:0007669"/>
    <property type="project" value="UniProtKB-EC"/>
</dbReference>
<comment type="caution">
    <text evidence="16">The sequence shown here is derived from an EMBL/GenBank/DDBJ whole genome shotgun (WGS) entry which is preliminary data.</text>
</comment>
<evidence type="ECO:0000259" key="15">
    <source>
        <dbReference type="Pfam" id="PF21174"/>
    </source>
</evidence>
<dbReference type="Pfam" id="PF21174">
    <property type="entry name" value="Glce_b_sandwich"/>
    <property type="match status" value="1"/>
</dbReference>
<feature type="domain" description="D-glucuronyl C5-epimerase beta-sandwich" evidence="15">
    <location>
        <begin position="333"/>
        <end position="451"/>
    </location>
</feature>
<dbReference type="OrthoDB" id="5914444at2759"/>
<gene>
    <name evidence="16" type="primary">glceb</name>
    <name evidence="16" type="ORF">TNCT_118951</name>
</gene>
<keyword evidence="11" id="KW-0413">Isomerase</keyword>
<name>A0A8X6LCM0_TRICU</name>
<comment type="catalytic activity">
    <reaction evidence="1">
        <text>[heparosan-N-sulfate](n) = [heparan-N-sulfate](n)</text>
        <dbReference type="Rhea" id="RHEA:20197"/>
        <dbReference type="Rhea" id="RHEA-COMP:9556"/>
        <dbReference type="Rhea" id="RHEA-COMP:9557"/>
        <dbReference type="ChEBI" id="CHEBI:58041"/>
        <dbReference type="ChEBI" id="CHEBI:58287"/>
        <dbReference type="EC" id="5.1.3.17"/>
    </reaction>
</comment>
<keyword evidence="10 13" id="KW-0472">Membrane</keyword>
<evidence type="ECO:0000256" key="1">
    <source>
        <dbReference type="ARBA" id="ARBA00000434"/>
    </source>
</evidence>
<dbReference type="PANTHER" id="PTHR13174">
    <property type="entry name" value="D-GLUCURONYL C5-EPIMERASE"/>
    <property type="match status" value="1"/>
</dbReference>
<protein>
    <recommendedName>
        <fullName evidence="6">heparosan-N-sulfate-glucuronate 5-epimerase</fullName>
        <ecNumber evidence="6">5.1.3.17</ecNumber>
    </recommendedName>
</protein>
<dbReference type="GO" id="GO:0005794">
    <property type="term" value="C:Golgi apparatus"/>
    <property type="evidence" value="ECO:0007669"/>
    <property type="project" value="TreeGrafter"/>
</dbReference>
<evidence type="ECO:0000256" key="10">
    <source>
        <dbReference type="ARBA" id="ARBA00023136"/>
    </source>
</evidence>
<keyword evidence="8" id="KW-0735">Signal-anchor</keyword>
<dbReference type="InterPro" id="IPR059154">
    <property type="entry name" value="Glce_b_sandwich"/>
</dbReference>
<feature type="domain" description="D-glucuronyl C5-epimerase C-terminal" evidence="14">
    <location>
        <begin position="480"/>
        <end position="670"/>
    </location>
</feature>
<evidence type="ECO:0000256" key="8">
    <source>
        <dbReference type="ARBA" id="ARBA00022968"/>
    </source>
</evidence>
<keyword evidence="9 13" id="KW-1133">Transmembrane helix</keyword>
<evidence type="ECO:0000256" key="2">
    <source>
        <dbReference type="ARBA" id="ARBA00004606"/>
    </source>
</evidence>
<organism evidence="16 17">
    <name type="scientific">Trichonephila clavata</name>
    <name type="common">Joro spider</name>
    <name type="synonym">Nephila clavata</name>
    <dbReference type="NCBI Taxonomy" id="2740835"/>
    <lineage>
        <taxon>Eukaryota</taxon>
        <taxon>Metazoa</taxon>
        <taxon>Ecdysozoa</taxon>
        <taxon>Arthropoda</taxon>
        <taxon>Chelicerata</taxon>
        <taxon>Arachnida</taxon>
        <taxon>Araneae</taxon>
        <taxon>Araneomorphae</taxon>
        <taxon>Entelegynae</taxon>
        <taxon>Araneoidea</taxon>
        <taxon>Nephilidae</taxon>
        <taxon>Trichonephila</taxon>
    </lineage>
</organism>
<dbReference type="PANTHER" id="PTHR13174:SF3">
    <property type="entry name" value="D-GLUCURONYL C5-EPIMERASE"/>
    <property type="match status" value="1"/>
</dbReference>
<dbReference type="Pfam" id="PF06662">
    <property type="entry name" value="C5-epim_C"/>
    <property type="match status" value="1"/>
</dbReference>
<reference evidence="16" key="1">
    <citation type="submission" date="2020-07" db="EMBL/GenBank/DDBJ databases">
        <title>Multicomponent nature underlies the extraordinary mechanical properties of spider dragline silk.</title>
        <authorList>
            <person name="Kono N."/>
            <person name="Nakamura H."/>
            <person name="Mori M."/>
            <person name="Yoshida Y."/>
            <person name="Ohtoshi R."/>
            <person name="Malay A.D."/>
            <person name="Moran D.A.P."/>
            <person name="Tomita M."/>
            <person name="Numata K."/>
            <person name="Arakawa K."/>
        </authorList>
    </citation>
    <scope>NUCLEOTIDE SEQUENCE</scope>
</reference>
<comment type="pathway">
    <text evidence="3">Glycan metabolism; heparin biosynthesis.</text>
</comment>
<evidence type="ECO:0000259" key="14">
    <source>
        <dbReference type="Pfam" id="PF06662"/>
    </source>
</evidence>
<dbReference type="GO" id="GO:0015012">
    <property type="term" value="P:heparan sulfate proteoglycan biosynthetic process"/>
    <property type="evidence" value="ECO:0007669"/>
    <property type="project" value="InterPro"/>
</dbReference>
<keyword evidence="17" id="KW-1185">Reference proteome</keyword>
<dbReference type="EMBL" id="BMAO01005737">
    <property type="protein sequence ID" value="GFR03612.1"/>
    <property type="molecule type" value="Genomic_DNA"/>
</dbReference>
<evidence type="ECO:0000256" key="6">
    <source>
        <dbReference type="ARBA" id="ARBA00012087"/>
    </source>
</evidence>
<evidence type="ECO:0000256" key="3">
    <source>
        <dbReference type="ARBA" id="ARBA00004841"/>
    </source>
</evidence>
<evidence type="ECO:0000256" key="12">
    <source>
        <dbReference type="ARBA" id="ARBA00037847"/>
    </source>
</evidence>
<dbReference type="Proteomes" id="UP000887116">
    <property type="component" value="Unassembled WGS sequence"/>
</dbReference>
<accession>A0A8X6LCM0</accession>
<evidence type="ECO:0000256" key="11">
    <source>
        <dbReference type="ARBA" id="ARBA00023235"/>
    </source>
</evidence>
<evidence type="ECO:0000313" key="17">
    <source>
        <dbReference type="Proteomes" id="UP000887116"/>
    </source>
</evidence>
<keyword evidence="7 13" id="KW-0812">Transmembrane</keyword>
<comment type="pathway">
    <text evidence="4">Glycan metabolism; heparan sulfate biosynthesis.</text>
</comment>
<comment type="similarity">
    <text evidence="5">Belongs to the D-glucuronyl C5-epimerase family.</text>
</comment>
<evidence type="ECO:0000256" key="13">
    <source>
        <dbReference type="SAM" id="Phobius"/>
    </source>
</evidence>
<evidence type="ECO:0000313" key="16">
    <source>
        <dbReference type="EMBL" id="GFR03612.1"/>
    </source>
</evidence>
<comment type="subcellular location">
    <subcellularLocation>
        <location evidence="12">Endomembrane system</location>
        <topology evidence="12">Single-pass membrane protein</topology>
    </subcellularLocation>
    <subcellularLocation>
        <location evidence="2">Membrane</location>
        <topology evidence="2">Single-pass type II membrane protein</topology>
    </subcellularLocation>
</comment>
<sequence>MNRNVEYQKQKSQPACGSLWTRCDDKVNGASNSVMDVIKYAKHVPDSKEYWMNSFVKTKINAAFSLLPNSINSDQSDSPMRVRISLKLLLVVFTIVVIFTALSYWTNCGTLITSSEKQWHVTEPCKQLSQVAKKSEPSSADLFRLEENDIDENLPEDEQHVNLRSELRALEEIECSINDEYTVSCRQDNGEVYVPFSFLHKYFEIYGKLVKHGGVDKFDWQHSYSKVYFPKQKYDPSKGFLWFENYNVEVRDRVKCISGSEGVPVSTQWDTRGHFYPIQIAQFGLSHFSKNLTEAAPTIVNVENGEITTHGKWLYSQHSRTSLRKVFDTVAGSTVLEFRTKGVDKEILSIVEDVEEVTLTCDLMLIANASLTVILNNPGDHTLFKIHYIISDVLLSVVNSEVYYGIGTTAQWKTLTRDLVIDLNKGLPSIQNKRKIVKPRSLRVHSIVLSGFGRIDNISLSSSSHMAHFFAASNWLVNHQDENGGWPNMVTRKLSNGMLELAPGWYSSMAQGQAMSLLTRAFRVTDDLHYLEAALRAIKLFSIRSEHRGILTTFLGKYVWYEEYPTIPSSYVLNGFIYSLFGLYDVQQSGTHQLCHEAGKLFENGLVSLKRMLPLFDTGSGSVYDLRHYSLGVAPNVARWDYHSTHINQLLFLSTIHNDPLLKSISDRWTGYMKGKRAPHN</sequence>
<dbReference type="InterPro" id="IPR039721">
    <property type="entry name" value="C5-epimerase"/>
</dbReference>
<dbReference type="AlphaFoldDB" id="A0A8X6LCM0"/>
<evidence type="ECO:0000256" key="7">
    <source>
        <dbReference type="ARBA" id="ARBA00022692"/>
    </source>
</evidence>
<evidence type="ECO:0000256" key="4">
    <source>
        <dbReference type="ARBA" id="ARBA00005093"/>
    </source>
</evidence>
<feature type="transmembrane region" description="Helical" evidence="13">
    <location>
        <begin position="88"/>
        <end position="105"/>
    </location>
</feature>